<evidence type="ECO:0000259" key="8">
    <source>
        <dbReference type="Pfam" id="PF00924"/>
    </source>
</evidence>
<dbReference type="SUPFAM" id="SSF82861">
    <property type="entry name" value="Mechanosensitive channel protein MscS (YggB), transmembrane region"/>
    <property type="match status" value="1"/>
</dbReference>
<dbReference type="Pfam" id="PF21082">
    <property type="entry name" value="MS_channel_3rd"/>
    <property type="match status" value="1"/>
</dbReference>
<dbReference type="HOGENOM" id="CLU_015233_1_1_10"/>
<keyword evidence="5 7" id="KW-1133">Transmembrane helix</keyword>
<organism evidence="10 11">
    <name type="scientific">Polaribacter irgensii 23-P</name>
    <dbReference type="NCBI Taxonomy" id="313594"/>
    <lineage>
        <taxon>Bacteria</taxon>
        <taxon>Pseudomonadati</taxon>
        <taxon>Bacteroidota</taxon>
        <taxon>Flavobacteriia</taxon>
        <taxon>Flavobacteriales</taxon>
        <taxon>Flavobacteriaceae</taxon>
    </lineage>
</organism>
<dbReference type="PANTHER" id="PTHR43634:SF2">
    <property type="entry name" value="LOW CONDUCTANCE MECHANOSENSITIVE CHANNEL YNAI"/>
    <property type="match status" value="1"/>
</dbReference>
<feature type="transmembrane region" description="Helical" evidence="7">
    <location>
        <begin position="95"/>
        <end position="112"/>
    </location>
</feature>
<dbReference type="Pfam" id="PF00924">
    <property type="entry name" value="MS_channel_2nd"/>
    <property type="match status" value="1"/>
</dbReference>
<evidence type="ECO:0000256" key="3">
    <source>
        <dbReference type="ARBA" id="ARBA00022475"/>
    </source>
</evidence>
<evidence type="ECO:0000256" key="5">
    <source>
        <dbReference type="ARBA" id="ARBA00022989"/>
    </source>
</evidence>
<dbReference type="InterPro" id="IPR011014">
    <property type="entry name" value="MscS_channel_TM-2"/>
</dbReference>
<feature type="transmembrane region" description="Helical" evidence="7">
    <location>
        <begin position="22"/>
        <end position="45"/>
    </location>
</feature>
<evidence type="ECO:0000256" key="4">
    <source>
        <dbReference type="ARBA" id="ARBA00022692"/>
    </source>
</evidence>
<sequence>MFSATLSWAIGKRKRPFVKQRFNLPFLSFQLEMISAHILLLFIAFNLNTVFYSYNTLGIRFLWVFVFILCAFFDIREFKKSKFVFSFNYFNDEKMKIFLWFLLLLTVSAHAQDSIRVDISNPHATVNTHLYFLQSDSFEPAKAAKTILGLSEENAIKKAIKIKQVLDGKGLYVDVNRIPTNANYKDSTGYSSYYRYVLFPQRMPQIYVEKIEGNWYYSSETVSKIESLYKEVYPWYIQKIQSLIPVSGYKKMIGVALWQLIGLVLVLVLAYFLFLLMKRIAFFILRRMQQRITKNTNLEINEVLKKLAHPISLLVMVAFLAKVFPSLQFGLDINHWVLLGLNIAKTIFWIYVFLKLVQVVMYIYGIFAEKSHGRLDDQLVPILDSFFRGLVIVIGVFRLLILFGVDATTMLAGATIGGLAVALASQDTVKNLIGTIMIFLDKPFHIEDWIEAGEVSGTVEKVGFRSTSVRAADTSVYQIPNSKLSEIIINNKGLRLFRRYNTNLGLRYDTPPELIEAFVKGVRELIIAHPETRSDSFNVEFTGFGDSALLIMVNVYFKSLAWGIEQSSKHRLHIAIVKLAKELGVDFAFPSTTVTIEQFPEKKGFSLKYDVDVKRTDAVIATILSDFKKENSEEPE</sequence>
<dbReference type="Gene3D" id="1.10.287.1260">
    <property type="match status" value="1"/>
</dbReference>
<dbReference type="InterPro" id="IPR023408">
    <property type="entry name" value="MscS_beta-dom_sf"/>
</dbReference>
<dbReference type="InterPro" id="IPR010920">
    <property type="entry name" value="LSM_dom_sf"/>
</dbReference>
<dbReference type="InterPro" id="IPR045042">
    <property type="entry name" value="YnaI-like"/>
</dbReference>
<feature type="transmembrane region" description="Helical" evidence="7">
    <location>
        <begin position="256"/>
        <end position="277"/>
    </location>
</feature>
<keyword evidence="4 7" id="KW-0812">Transmembrane</keyword>
<evidence type="ECO:0000259" key="9">
    <source>
        <dbReference type="Pfam" id="PF21082"/>
    </source>
</evidence>
<dbReference type="SUPFAM" id="SSF82689">
    <property type="entry name" value="Mechanosensitive channel protein MscS (YggB), C-terminal domain"/>
    <property type="match status" value="1"/>
</dbReference>
<keyword evidence="6 7" id="KW-0472">Membrane</keyword>
<dbReference type="GO" id="GO:0005886">
    <property type="term" value="C:plasma membrane"/>
    <property type="evidence" value="ECO:0007669"/>
    <property type="project" value="UniProtKB-SubCell"/>
</dbReference>
<feature type="domain" description="Mechanosensitive ion channel MscS C-terminal" evidence="9">
    <location>
        <begin position="503"/>
        <end position="586"/>
    </location>
</feature>
<feature type="transmembrane region" description="Helical" evidence="7">
    <location>
        <begin position="307"/>
        <end position="327"/>
    </location>
</feature>
<feature type="domain" description="Mechanosensitive ion channel MscS" evidence="8">
    <location>
        <begin position="427"/>
        <end position="491"/>
    </location>
</feature>
<dbReference type="eggNOG" id="COG0668">
    <property type="taxonomic scope" value="Bacteria"/>
</dbReference>
<evidence type="ECO:0000256" key="2">
    <source>
        <dbReference type="ARBA" id="ARBA00008017"/>
    </source>
</evidence>
<dbReference type="InterPro" id="IPR011066">
    <property type="entry name" value="MscS_channel_C_sf"/>
</dbReference>
<feature type="transmembrane region" description="Helical" evidence="7">
    <location>
        <begin position="347"/>
        <end position="367"/>
    </location>
</feature>
<dbReference type="InterPro" id="IPR049278">
    <property type="entry name" value="MS_channel_C"/>
</dbReference>
<keyword evidence="3" id="KW-1003">Cell membrane</keyword>
<dbReference type="SUPFAM" id="SSF50182">
    <property type="entry name" value="Sm-like ribonucleoproteins"/>
    <property type="match status" value="1"/>
</dbReference>
<feature type="transmembrane region" description="Helical" evidence="7">
    <location>
        <begin position="57"/>
        <end position="75"/>
    </location>
</feature>
<comment type="caution">
    <text evidence="10">The sequence shown here is derived from an EMBL/GenBank/DDBJ whole genome shotgun (WGS) entry which is preliminary data.</text>
</comment>
<protein>
    <submittedName>
        <fullName evidence="10">Uncharacterized protein</fullName>
    </submittedName>
</protein>
<feature type="transmembrane region" description="Helical" evidence="7">
    <location>
        <begin position="379"/>
        <end position="401"/>
    </location>
</feature>
<reference evidence="10 11" key="1">
    <citation type="submission" date="2006-02" db="EMBL/GenBank/DDBJ databases">
        <authorList>
            <person name="Murray A."/>
            <person name="Staley J."/>
            <person name="Ferriera S."/>
            <person name="Johnson J."/>
            <person name="Kravitz S."/>
            <person name="Halpern A."/>
            <person name="Remington K."/>
            <person name="Beeson K."/>
            <person name="Tran B."/>
            <person name="Rogers Y.-H."/>
            <person name="Friedman R."/>
            <person name="Venter J.C."/>
        </authorList>
    </citation>
    <scope>NUCLEOTIDE SEQUENCE [LARGE SCALE GENOMIC DNA]</scope>
    <source>
        <strain evidence="10 11">23-P</strain>
    </source>
</reference>
<dbReference type="AlphaFoldDB" id="A4BWB2"/>
<dbReference type="Gene3D" id="3.30.70.100">
    <property type="match status" value="1"/>
</dbReference>
<comment type="subcellular location">
    <subcellularLocation>
        <location evidence="1">Cell membrane</location>
        <topology evidence="1">Multi-pass membrane protein</topology>
    </subcellularLocation>
</comment>
<dbReference type="GO" id="GO:0008381">
    <property type="term" value="F:mechanosensitive monoatomic ion channel activity"/>
    <property type="evidence" value="ECO:0007669"/>
    <property type="project" value="UniProtKB-ARBA"/>
</dbReference>
<dbReference type="InterPro" id="IPR006685">
    <property type="entry name" value="MscS_channel_2nd"/>
</dbReference>
<dbReference type="STRING" id="313594.PI23P_02127"/>
<evidence type="ECO:0000256" key="6">
    <source>
        <dbReference type="ARBA" id="ARBA00023136"/>
    </source>
</evidence>
<evidence type="ECO:0000256" key="7">
    <source>
        <dbReference type="SAM" id="Phobius"/>
    </source>
</evidence>
<evidence type="ECO:0000256" key="1">
    <source>
        <dbReference type="ARBA" id="ARBA00004651"/>
    </source>
</evidence>
<name>A4BWB2_9FLAO</name>
<evidence type="ECO:0000313" key="11">
    <source>
        <dbReference type="Proteomes" id="UP000003053"/>
    </source>
</evidence>
<evidence type="ECO:0000313" key="10">
    <source>
        <dbReference type="EMBL" id="EAR13253.1"/>
    </source>
</evidence>
<comment type="similarity">
    <text evidence="2">Belongs to the MscS (TC 1.A.23) family.</text>
</comment>
<proteinExistence type="inferred from homology"/>
<dbReference type="Gene3D" id="2.30.30.60">
    <property type="match status" value="1"/>
</dbReference>
<dbReference type="EMBL" id="AAOG01000001">
    <property type="protein sequence ID" value="EAR13253.1"/>
    <property type="molecule type" value="Genomic_DNA"/>
</dbReference>
<gene>
    <name evidence="10" type="ORF">PI23P_02127</name>
</gene>
<dbReference type="PANTHER" id="PTHR43634">
    <property type="entry name" value="OW CONDUCTANCE MECHANOSENSITIVE CHANNEL"/>
    <property type="match status" value="1"/>
</dbReference>
<keyword evidence="11" id="KW-1185">Reference proteome</keyword>
<accession>A4BWB2</accession>
<dbReference type="Proteomes" id="UP000003053">
    <property type="component" value="Unassembled WGS sequence"/>
</dbReference>
<dbReference type="OrthoDB" id="9809206at2"/>